<keyword evidence="8" id="KW-0325">Glycoprotein</keyword>
<dbReference type="Ensembl" id="ENSPTXT00000027752.1">
    <property type="protein sequence ID" value="ENSPTXP00000026925.1"/>
    <property type="gene ID" value="ENSPTXG00000018602.1"/>
</dbReference>
<reference evidence="12" key="1">
    <citation type="submission" date="2025-08" db="UniProtKB">
        <authorList>
            <consortium name="Ensembl"/>
        </authorList>
    </citation>
    <scope>IDENTIFICATION</scope>
</reference>
<dbReference type="OMA" id="HSNWNCL"/>
<dbReference type="PANTHER" id="PTHR16983:SF13">
    <property type="entry name" value="LYMPHOCYTE ANTIGEN 6E"/>
    <property type="match status" value="1"/>
</dbReference>
<evidence type="ECO:0000256" key="1">
    <source>
        <dbReference type="ARBA" id="ARBA00004236"/>
    </source>
</evidence>
<feature type="chain" id="PRO_5025338118" description="UPAR/Ly6 domain-containing protein" evidence="10">
    <location>
        <begin position="23"/>
        <end position="135"/>
    </location>
</feature>
<keyword evidence="9" id="KW-1133">Transmembrane helix</keyword>
<dbReference type="Pfam" id="PF00087">
    <property type="entry name" value="Toxin_TOLIP"/>
    <property type="match status" value="1"/>
</dbReference>
<evidence type="ECO:0000256" key="4">
    <source>
        <dbReference type="ARBA" id="ARBA00022525"/>
    </source>
</evidence>
<dbReference type="GO" id="GO:0030550">
    <property type="term" value="F:acetylcholine receptor inhibitor activity"/>
    <property type="evidence" value="ECO:0007669"/>
    <property type="project" value="TreeGrafter"/>
</dbReference>
<evidence type="ECO:0000313" key="12">
    <source>
        <dbReference type="Ensembl" id="ENSPTXP00000026925.1"/>
    </source>
</evidence>
<keyword evidence="13" id="KW-1185">Reference proteome</keyword>
<feature type="transmembrane region" description="Helical" evidence="9">
    <location>
        <begin position="107"/>
        <end position="127"/>
    </location>
</feature>
<evidence type="ECO:0000256" key="10">
    <source>
        <dbReference type="SAM" id="SignalP"/>
    </source>
</evidence>
<name>A0A670ZW04_PSETE</name>
<organism evidence="12 13">
    <name type="scientific">Pseudonaja textilis</name>
    <name type="common">Eastern brown snake</name>
    <dbReference type="NCBI Taxonomy" id="8673"/>
    <lineage>
        <taxon>Eukaryota</taxon>
        <taxon>Metazoa</taxon>
        <taxon>Chordata</taxon>
        <taxon>Craniata</taxon>
        <taxon>Vertebrata</taxon>
        <taxon>Euteleostomi</taxon>
        <taxon>Lepidosauria</taxon>
        <taxon>Squamata</taxon>
        <taxon>Bifurcata</taxon>
        <taxon>Unidentata</taxon>
        <taxon>Episquamata</taxon>
        <taxon>Toxicofera</taxon>
        <taxon>Serpentes</taxon>
        <taxon>Colubroidea</taxon>
        <taxon>Elapidae</taxon>
        <taxon>Hydrophiinae</taxon>
        <taxon>Pseudonaja</taxon>
    </lineage>
</organism>
<dbReference type="InterPro" id="IPR045860">
    <property type="entry name" value="Snake_toxin-like_sf"/>
</dbReference>
<evidence type="ECO:0000256" key="6">
    <source>
        <dbReference type="ARBA" id="ARBA00023136"/>
    </source>
</evidence>
<keyword evidence="5 10" id="KW-0732">Signal</keyword>
<keyword evidence="6 9" id="KW-0472">Membrane</keyword>
<dbReference type="GO" id="GO:0005886">
    <property type="term" value="C:plasma membrane"/>
    <property type="evidence" value="ECO:0007669"/>
    <property type="project" value="UniProtKB-SubCell"/>
</dbReference>
<dbReference type="SMART" id="SM00134">
    <property type="entry name" value="LU"/>
    <property type="match status" value="1"/>
</dbReference>
<dbReference type="PANTHER" id="PTHR16983">
    <property type="entry name" value="UPAR/LY6 DOMAIN-CONTAINING PROTEIN"/>
    <property type="match status" value="1"/>
</dbReference>
<dbReference type="SUPFAM" id="SSF57302">
    <property type="entry name" value="Snake toxin-like"/>
    <property type="match status" value="1"/>
</dbReference>
<keyword evidence="3" id="KW-1003">Cell membrane</keyword>
<dbReference type="InterPro" id="IPR051110">
    <property type="entry name" value="Ly-6/neurotoxin-like_GPI-ap"/>
</dbReference>
<evidence type="ECO:0000313" key="13">
    <source>
        <dbReference type="Proteomes" id="UP000472273"/>
    </source>
</evidence>
<sequence>KNFQKWFTIASFLGVREMYSLACYSCENEPSNWNCMSVKKCAETDKYCTTVKTVSRGEPNDYRISKRCAPTCDQNFMDTGSSSIATKCCQFSFCNISGAASVKLSNMVLILGILASFFYIFQFLVLLRENWSLFA</sequence>
<evidence type="ECO:0000256" key="7">
    <source>
        <dbReference type="ARBA" id="ARBA00023157"/>
    </source>
</evidence>
<dbReference type="Gene3D" id="2.10.60.10">
    <property type="entry name" value="CD59"/>
    <property type="match status" value="1"/>
</dbReference>
<dbReference type="FunFam" id="2.10.60.10:FF:000003">
    <property type="entry name" value="lymphocyte antigen 6E isoform X1"/>
    <property type="match status" value="1"/>
</dbReference>
<evidence type="ECO:0000256" key="8">
    <source>
        <dbReference type="ARBA" id="ARBA00023180"/>
    </source>
</evidence>
<dbReference type="GeneTree" id="ENSGT00940000153378"/>
<reference evidence="12" key="2">
    <citation type="submission" date="2025-09" db="UniProtKB">
        <authorList>
            <consortium name="Ensembl"/>
        </authorList>
    </citation>
    <scope>IDENTIFICATION</scope>
</reference>
<dbReference type="GO" id="GO:0005576">
    <property type="term" value="C:extracellular region"/>
    <property type="evidence" value="ECO:0007669"/>
    <property type="project" value="UniProtKB-SubCell"/>
</dbReference>
<dbReference type="Proteomes" id="UP000472273">
    <property type="component" value="Unplaced"/>
</dbReference>
<dbReference type="InterPro" id="IPR035076">
    <property type="entry name" value="Toxin/TOLIP"/>
</dbReference>
<dbReference type="CDD" id="cd23543">
    <property type="entry name" value="TFP_LU_ECD_Ly6E"/>
    <property type="match status" value="1"/>
</dbReference>
<keyword evidence="7" id="KW-1015">Disulfide bond</keyword>
<evidence type="ECO:0000256" key="9">
    <source>
        <dbReference type="SAM" id="Phobius"/>
    </source>
</evidence>
<evidence type="ECO:0000256" key="5">
    <source>
        <dbReference type="ARBA" id="ARBA00022729"/>
    </source>
</evidence>
<dbReference type="InterPro" id="IPR016054">
    <property type="entry name" value="LY6_UPA_recep-like"/>
</dbReference>
<protein>
    <recommendedName>
        <fullName evidence="11">UPAR/Ly6 domain-containing protein</fullName>
    </recommendedName>
</protein>
<comment type="subcellular location">
    <subcellularLocation>
        <location evidence="1">Cell membrane</location>
    </subcellularLocation>
    <subcellularLocation>
        <location evidence="2">Secreted</location>
    </subcellularLocation>
</comment>
<evidence type="ECO:0000259" key="11">
    <source>
        <dbReference type="SMART" id="SM00134"/>
    </source>
</evidence>
<keyword evidence="9" id="KW-0812">Transmembrane</keyword>
<evidence type="ECO:0000256" key="3">
    <source>
        <dbReference type="ARBA" id="ARBA00022475"/>
    </source>
</evidence>
<feature type="domain" description="UPAR/Ly6" evidence="11">
    <location>
        <begin position="21"/>
        <end position="109"/>
    </location>
</feature>
<dbReference type="AlphaFoldDB" id="A0A670ZW04"/>
<proteinExistence type="predicted"/>
<feature type="signal peptide" evidence="10">
    <location>
        <begin position="1"/>
        <end position="22"/>
    </location>
</feature>
<evidence type="ECO:0000256" key="2">
    <source>
        <dbReference type="ARBA" id="ARBA00004613"/>
    </source>
</evidence>
<accession>A0A670ZW04</accession>
<keyword evidence="4" id="KW-0964">Secreted</keyword>